<accession>A0A917MUJ5</accession>
<evidence type="ECO:0000313" key="8">
    <source>
        <dbReference type="EMBL" id="GGH64970.1"/>
    </source>
</evidence>
<evidence type="ECO:0000256" key="4">
    <source>
        <dbReference type="ARBA" id="ARBA00023136"/>
    </source>
</evidence>
<name>A0A917MUJ5_9BACT</name>
<dbReference type="EMBL" id="BMIB01000002">
    <property type="protein sequence ID" value="GGH64970.1"/>
    <property type="molecule type" value="Genomic_DNA"/>
</dbReference>
<feature type="domain" description="SusD-like N-terminal" evidence="7">
    <location>
        <begin position="93"/>
        <end position="231"/>
    </location>
</feature>
<evidence type="ECO:0000256" key="1">
    <source>
        <dbReference type="ARBA" id="ARBA00004442"/>
    </source>
</evidence>
<dbReference type="CDD" id="cd08977">
    <property type="entry name" value="SusD"/>
    <property type="match status" value="1"/>
</dbReference>
<reference evidence="8" key="1">
    <citation type="journal article" date="2014" name="Int. J. Syst. Evol. Microbiol.">
        <title>Complete genome sequence of Corynebacterium casei LMG S-19264T (=DSM 44701T), isolated from a smear-ripened cheese.</title>
        <authorList>
            <consortium name="US DOE Joint Genome Institute (JGI-PGF)"/>
            <person name="Walter F."/>
            <person name="Albersmeier A."/>
            <person name="Kalinowski J."/>
            <person name="Ruckert C."/>
        </authorList>
    </citation>
    <scope>NUCLEOTIDE SEQUENCE</scope>
    <source>
        <strain evidence="8">CGMCC 1.15290</strain>
    </source>
</reference>
<dbReference type="PROSITE" id="PS51257">
    <property type="entry name" value="PROKAR_LIPOPROTEIN"/>
    <property type="match status" value="1"/>
</dbReference>
<dbReference type="Gene3D" id="1.25.40.390">
    <property type="match status" value="1"/>
</dbReference>
<comment type="subcellular location">
    <subcellularLocation>
        <location evidence="1">Cell outer membrane</location>
    </subcellularLocation>
</comment>
<proteinExistence type="inferred from homology"/>
<keyword evidence="4" id="KW-0472">Membrane</keyword>
<dbReference type="InterPro" id="IPR033985">
    <property type="entry name" value="SusD-like_N"/>
</dbReference>
<evidence type="ECO:0000259" key="6">
    <source>
        <dbReference type="Pfam" id="PF07980"/>
    </source>
</evidence>
<dbReference type="Pfam" id="PF14322">
    <property type="entry name" value="SusD-like_3"/>
    <property type="match status" value="1"/>
</dbReference>
<reference evidence="8" key="2">
    <citation type="submission" date="2020-09" db="EMBL/GenBank/DDBJ databases">
        <authorList>
            <person name="Sun Q."/>
            <person name="Zhou Y."/>
        </authorList>
    </citation>
    <scope>NUCLEOTIDE SEQUENCE</scope>
    <source>
        <strain evidence="8">CGMCC 1.15290</strain>
    </source>
</reference>
<comment type="caution">
    <text evidence="8">The sequence shown here is derived from an EMBL/GenBank/DDBJ whole genome shotgun (WGS) entry which is preliminary data.</text>
</comment>
<dbReference type="GO" id="GO:0009279">
    <property type="term" value="C:cell outer membrane"/>
    <property type="evidence" value="ECO:0007669"/>
    <property type="project" value="UniProtKB-SubCell"/>
</dbReference>
<comment type="similarity">
    <text evidence="2">Belongs to the SusD family.</text>
</comment>
<dbReference type="SUPFAM" id="SSF48452">
    <property type="entry name" value="TPR-like"/>
    <property type="match status" value="1"/>
</dbReference>
<sequence>MTLFNKHTFSALRSGVLCVALGACLASCEKYVDVDKAPNMLDNSSVFLADGTATGAVMGIYSYYNTTGALQYFTFAGELESGEMEYQLAASTPEINEFQQSAVLPTSGTLNTNLWMYPYMSIRSANLALEGLTASTTLTPALRTQLLGEARFLRAFFYFHLVNYFGPVPLVLSSDQNATATLPRSSVDSVYNQIIADLKEAESLLPGVYTGNFRTRVNKYAATALLARAYLYKGEYANAEAAATRVIGATDVTYNLPELTGAFVNSSNEIILQIGTLFGSSFMGTNYRTTAASGIPNYYLTKAAVSVFETGDNRRAVWVDSVVNNTILYRRINKYKVATATAASGGNEYNIMLRLAEQYLIRAEARAKQQNIDGAQNDLNAVRNRAGLGNTPAATEGDLVAAVLKERQTELFGETGHRWFDLKRTGNANTVVGALKPATWKATAVLLPIPFTELLKNTNLKQNDGYNP</sequence>
<dbReference type="Proteomes" id="UP000627292">
    <property type="component" value="Unassembled WGS sequence"/>
</dbReference>
<dbReference type="Pfam" id="PF07980">
    <property type="entry name" value="SusD_RagB"/>
    <property type="match status" value="1"/>
</dbReference>
<evidence type="ECO:0000256" key="2">
    <source>
        <dbReference type="ARBA" id="ARBA00006275"/>
    </source>
</evidence>
<organism evidence="8 9">
    <name type="scientific">Filimonas zeae</name>
    <dbReference type="NCBI Taxonomy" id="1737353"/>
    <lineage>
        <taxon>Bacteria</taxon>
        <taxon>Pseudomonadati</taxon>
        <taxon>Bacteroidota</taxon>
        <taxon>Chitinophagia</taxon>
        <taxon>Chitinophagales</taxon>
        <taxon>Chitinophagaceae</taxon>
        <taxon>Filimonas</taxon>
    </lineage>
</organism>
<keyword evidence="3" id="KW-0732">Signal</keyword>
<dbReference type="InterPro" id="IPR011990">
    <property type="entry name" value="TPR-like_helical_dom_sf"/>
</dbReference>
<feature type="domain" description="RagB/SusD" evidence="6">
    <location>
        <begin position="324"/>
        <end position="466"/>
    </location>
</feature>
<protein>
    <submittedName>
        <fullName evidence="8">Membrane protein</fullName>
    </submittedName>
</protein>
<evidence type="ECO:0000313" key="9">
    <source>
        <dbReference type="Proteomes" id="UP000627292"/>
    </source>
</evidence>
<evidence type="ECO:0000256" key="3">
    <source>
        <dbReference type="ARBA" id="ARBA00022729"/>
    </source>
</evidence>
<evidence type="ECO:0000256" key="5">
    <source>
        <dbReference type="ARBA" id="ARBA00023237"/>
    </source>
</evidence>
<dbReference type="InterPro" id="IPR012944">
    <property type="entry name" value="SusD_RagB_dom"/>
</dbReference>
<keyword evidence="9" id="KW-1185">Reference proteome</keyword>
<keyword evidence="5" id="KW-0998">Cell outer membrane</keyword>
<gene>
    <name evidence="8" type="ORF">GCM10011379_17600</name>
</gene>
<evidence type="ECO:0000259" key="7">
    <source>
        <dbReference type="Pfam" id="PF14322"/>
    </source>
</evidence>
<dbReference type="AlphaFoldDB" id="A0A917MUJ5"/>